<dbReference type="GO" id="GO:0006801">
    <property type="term" value="P:superoxide metabolic process"/>
    <property type="evidence" value="ECO:0007669"/>
    <property type="project" value="InterPro"/>
</dbReference>
<accession>A0A2R5GME8</accession>
<keyword evidence="4" id="KW-1185">Reference proteome</keyword>
<sequence length="270" mass="27802">MQDAESGAMAAAAAAAQDDDLLTYELFVKMSCESCAKTVRGALDARAWEVVQIDVPTDLVVVRSAAPAKAVVEEIESVGFEAAIIGTSAGLASDGSITVPDTVGSFEESVSVIGEFRGEAYGHGNVVGVVRIIQRSNNVAALQVSLGGLKAGASYSVAIHCFGDPRPGKQGGVFEGADCSIANAPTSLEAAKDVPGFLCSAIANESGEIDITKAVRGLRVWEAIGRGMVVHADDDSWTSLATCVVARSAVVGANHKKVCTCDGTIIWEAK</sequence>
<dbReference type="InParanoid" id="A0A2R5GME8"/>
<dbReference type="SUPFAM" id="SSF55008">
    <property type="entry name" value="HMA, heavy metal-associated domain"/>
    <property type="match status" value="1"/>
</dbReference>
<feature type="domain" description="HMA" evidence="2">
    <location>
        <begin position="27"/>
        <end position="81"/>
    </location>
</feature>
<dbReference type="InterPro" id="IPR036423">
    <property type="entry name" value="SOD-like_Cu/Zn_dom_sf"/>
</dbReference>
<evidence type="ECO:0000256" key="1">
    <source>
        <dbReference type="ARBA" id="ARBA00001973"/>
    </source>
</evidence>
<proteinExistence type="predicted"/>
<dbReference type="EMBL" id="BEYU01000114">
    <property type="protein sequence ID" value="GBG32057.1"/>
    <property type="molecule type" value="Genomic_DNA"/>
</dbReference>
<dbReference type="Proteomes" id="UP000241890">
    <property type="component" value="Unassembled WGS sequence"/>
</dbReference>
<gene>
    <name evidence="3" type="ORF">FCC1311_082822</name>
</gene>
<reference evidence="3 4" key="1">
    <citation type="submission" date="2017-12" db="EMBL/GenBank/DDBJ databases">
        <title>Sequencing, de novo assembly and annotation of complete genome of a new Thraustochytrid species, strain FCC1311.</title>
        <authorList>
            <person name="Sedici K."/>
            <person name="Godart F."/>
            <person name="Aiese Cigliano R."/>
            <person name="Sanseverino W."/>
            <person name="Barakat M."/>
            <person name="Ortet P."/>
            <person name="Marechal E."/>
            <person name="Cagnac O."/>
            <person name="Amato A."/>
        </authorList>
    </citation>
    <scope>NUCLEOTIDE SEQUENCE [LARGE SCALE GENOMIC DNA]</scope>
</reference>
<dbReference type="InterPro" id="IPR036163">
    <property type="entry name" value="HMA_dom_sf"/>
</dbReference>
<dbReference type="OrthoDB" id="666972at2759"/>
<dbReference type="CDD" id="cd00371">
    <property type="entry name" value="HMA"/>
    <property type="match status" value="1"/>
</dbReference>
<dbReference type="GO" id="GO:0005507">
    <property type="term" value="F:copper ion binding"/>
    <property type="evidence" value="ECO:0007669"/>
    <property type="project" value="InterPro"/>
</dbReference>
<dbReference type="PANTHER" id="PTHR10003">
    <property type="entry name" value="SUPEROXIDE DISMUTASE CU-ZN -RELATED"/>
    <property type="match status" value="1"/>
</dbReference>
<protein>
    <submittedName>
        <fullName evidence="3">Copper chaperone for superoxide dismutase</fullName>
    </submittedName>
</protein>
<organism evidence="3 4">
    <name type="scientific">Hondaea fermentalgiana</name>
    <dbReference type="NCBI Taxonomy" id="2315210"/>
    <lineage>
        <taxon>Eukaryota</taxon>
        <taxon>Sar</taxon>
        <taxon>Stramenopiles</taxon>
        <taxon>Bigyra</taxon>
        <taxon>Labyrinthulomycetes</taxon>
        <taxon>Thraustochytrida</taxon>
        <taxon>Thraustochytriidae</taxon>
        <taxon>Hondaea</taxon>
    </lineage>
</organism>
<dbReference type="InterPro" id="IPR006121">
    <property type="entry name" value="HMA_dom"/>
</dbReference>
<evidence type="ECO:0000313" key="3">
    <source>
        <dbReference type="EMBL" id="GBG32057.1"/>
    </source>
</evidence>
<dbReference type="Pfam" id="PF00403">
    <property type="entry name" value="HMA"/>
    <property type="match status" value="1"/>
</dbReference>
<dbReference type="Gene3D" id="2.60.40.200">
    <property type="entry name" value="Superoxide dismutase, copper/zinc binding domain"/>
    <property type="match status" value="1"/>
</dbReference>
<evidence type="ECO:0000259" key="2">
    <source>
        <dbReference type="Pfam" id="PF00403"/>
    </source>
</evidence>
<dbReference type="InterPro" id="IPR024134">
    <property type="entry name" value="SOD_Cu/Zn_/chaperone"/>
</dbReference>
<name>A0A2R5GME8_9STRA</name>
<comment type="caution">
    <text evidence="3">The sequence shown here is derived from an EMBL/GenBank/DDBJ whole genome shotgun (WGS) entry which is preliminary data.</text>
</comment>
<dbReference type="Gene3D" id="3.30.70.100">
    <property type="match status" value="1"/>
</dbReference>
<dbReference type="SUPFAM" id="SSF49329">
    <property type="entry name" value="Cu,Zn superoxide dismutase-like"/>
    <property type="match status" value="1"/>
</dbReference>
<evidence type="ECO:0000313" key="4">
    <source>
        <dbReference type="Proteomes" id="UP000241890"/>
    </source>
</evidence>
<dbReference type="AlphaFoldDB" id="A0A2R5GME8"/>
<comment type="cofactor">
    <cofactor evidence="1">
        <name>Cu(2+)</name>
        <dbReference type="ChEBI" id="CHEBI:29036"/>
    </cofactor>
</comment>